<proteinExistence type="predicted"/>
<protein>
    <submittedName>
        <fullName evidence="2">RlpA-like double-psi beta-barrel-protein domain-containing protein-containing protein</fullName>
    </submittedName>
</protein>
<dbReference type="AlphaFoldDB" id="A0AAD5JTN1"/>
<gene>
    <name evidence="2" type="ORF">BDA99DRAFT_443349</name>
</gene>
<sequence length="110" mass="11413">GTDGKTYSGIGTWFIPSTEGGSAGACGGDNEDDAPIVALNAEQYGDTDAKSDWCGKKVEISSNGKSTTATITDACPDCKTGDLDLTQAVFKKLESDLDVGELDISWKVVS</sequence>
<dbReference type="InterPro" id="IPR051477">
    <property type="entry name" value="Expansin_CellWall"/>
</dbReference>
<reference evidence="2" key="1">
    <citation type="journal article" date="2022" name="IScience">
        <title>Evolution of zygomycete secretomes and the origins of terrestrial fungal ecologies.</title>
        <authorList>
            <person name="Chang Y."/>
            <person name="Wang Y."/>
            <person name="Mondo S."/>
            <person name="Ahrendt S."/>
            <person name="Andreopoulos W."/>
            <person name="Barry K."/>
            <person name="Beard J."/>
            <person name="Benny G.L."/>
            <person name="Blankenship S."/>
            <person name="Bonito G."/>
            <person name="Cuomo C."/>
            <person name="Desiro A."/>
            <person name="Gervers K.A."/>
            <person name="Hundley H."/>
            <person name="Kuo A."/>
            <person name="LaButti K."/>
            <person name="Lang B.F."/>
            <person name="Lipzen A."/>
            <person name="O'Donnell K."/>
            <person name="Pangilinan J."/>
            <person name="Reynolds N."/>
            <person name="Sandor L."/>
            <person name="Smith M.E."/>
            <person name="Tsang A."/>
            <person name="Grigoriev I.V."/>
            <person name="Stajich J.E."/>
            <person name="Spatafora J.W."/>
        </authorList>
    </citation>
    <scope>NUCLEOTIDE SEQUENCE</scope>
    <source>
        <strain evidence="2">RSA 2281</strain>
    </source>
</reference>
<comment type="caution">
    <text evidence="2">The sequence shown here is derived from an EMBL/GenBank/DDBJ whole genome shotgun (WGS) entry which is preliminary data.</text>
</comment>
<reference evidence="2" key="2">
    <citation type="submission" date="2023-02" db="EMBL/GenBank/DDBJ databases">
        <authorList>
            <consortium name="DOE Joint Genome Institute"/>
            <person name="Mondo S.J."/>
            <person name="Chang Y."/>
            <person name="Wang Y."/>
            <person name="Ahrendt S."/>
            <person name="Andreopoulos W."/>
            <person name="Barry K."/>
            <person name="Beard J."/>
            <person name="Benny G.L."/>
            <person name="Blankenship S."/>
            <person name="Bonito G."/>
            <person name="Cuomo C."/>
            <person name="Desiro A."/>
            <person name="Gervers K.A."/>
            <person name="Hundley H."/>
            <person name="Kuo A."/>
            <person name="LaButti K."/>
            <person name="Lang B.F."/>
            <person name="Lipzen A."/>
            <person name="O'Donnell K."/>
            <person name="Pangilinan J."/>
            <person name="Reynolds N."/>
            <person name="Sandor L."/>
            <person name="Smith M.W."/>
            <person name="Tsang A."/>
            <person name="Grigoriev I.V."/>
            <person name="Stajich J.E."/>
            <person name="Spatafora J.W."/>
        </authorList>
    </citation>
    <scope>NUCLEOTIDE SEQUENCE</scope>
    <source>
        <strain evidence="2">RSA 2281</strain>
    </source>
</reference>
<organism evidence="2 3">
    <name type="scientific">Phascolomyces articulosus</name>
    <dbReference type="NCBI Taxonomy" id="60185"/>
    <lineage>
        <taxon>Eukaryota</taxon>
        <taxon>Fungi</taxon>
        <taxon>Fungi incertae sedis</taxon>
        <taxon>Mucoromycota</taxon>
        <taxon>Mucoromycotina</taxon>
        <taxon>Mucoromycetes</taxon>
        <taxon>Mucorales</taxon>
        <taxon>Lichtheimiaceae</taxon>
        <taxon>Phascolomyces</taxon>
    </lineage>
</organism>
<keyword evidence="3" id="KW-1185">Reference proteome</keyword>
<feature type="non-terminal residue" evidence="2">
    <location>
        <position position="1"/>
    </location>
</feature>
<keyword evidence="1" id="KW-0732">Signal</keyword>
<name>A0AAD5JTN1_9FUNG</name>
<dbReference type="SUPFAM" id="SSF50685">
    <property type="entry name" value="Barwin-like endoglucanases"/>
    <property type="match status" value="1"/>
</dbReference>
<evidence type="ECO:0000313" key="2">
    <source>
        <dbReference type="EMBL" id="KAI9253350.1"/>
    </source>
</evidence>
<dbReference type="CDD" id="cd22191">
    <property type="entry name" value="DPBB_RlpA_EXP_N-like"/>
    <property type="match status" value="1"/>
</dbReference>
<evidence type="ECO:0000313" key="3">
    <source>
        <dbReference type="Proteomes" id="UP001209540"/>
    </source>
</evidence>
<dbReference type="PANTHER" id="PTHR31836">
    <property type="match status" value="1"/>
</dbReference>
<evidence type="ECO:0000256" key="1">
    <source>
        <dbReference type="ARBA" id="ARBA00022729"/>
    </source>
</evidence>
<accession>A0AAD5JTN1</accession>
<dbReference type="InterPro" id="IPR036908">
    <property type="entry name" value="RlpA-like_sf"/>
</dbReference>
<dbReference type="Proteomes" id="UP001209540">
    <property type="component" value="Unassembled WGS sequence"/>
</dbReference>
<dbReference type="Gene3D" id="2.40.40.10">
    <property type="entry name" value="RlpA-like domain"/>
    <property type="match status" value="1"/>
</dbReference>
<dbReference type="EMBL" id="JAIXMP010000026">
    <property type="protein sequence ID" value="KAI9253350.1"/>
    <property type="molecule type" value="Genomic_DNA"/>
</dbReference>
<dbReference type="PANTHER" id="PTHR31836:SF28">
    <property type="entry name" value="SRCR DOMAIN-CONTAINING PROTEIN-RELATED"/>
    <property type="match status" value="1"/>
</dbReference>